<dbReference type="STRING" id="1849047.A0A3D8RUD0"/>
<dbReference type="OrthoDB" id="3565018at2759"/>
<dbReference type="AlphaFoldDB" id="A0A3D8RUD0"/>
<feature type="signal peptide" evidence="2">
    <location>
        <begin position="1"/>
        <end position="21"/>
    </location>
</feature>
<reference evidence="3 4" key="1">
    <citation type="journal article" date="2018" name="IMA Fungus">
        <title>IMA Genome-F 9: Draft genome sequence of Annulohypoxylon stygium, Aspergillus mulundensis, Berkeleyomyces basicola (syn. Thielaviopsis basicola), Ceratocystis smalleyi, two Cercospora beticola strains, Coleophoma cylindrospora, Fusarium fracticaudum, Phialophora cf. hyalina, and Morchella septimelata.</title>
        <authorList>
            <person name="Wingfield B.D."/>
            <person name="Bills G.F."/>
            <person name="Dong Y."/>
            <person name="Huang W."/>
            <person name="Nel W.J."/>
            <person name="Swalarsk-Parry B.S."/>
            <person name="Vaghefi N."/>
            <person name="Wilken P.M."/>
            <person name="An Z."/>
            <person name="de Beer Z.W."/>
            <person name="De Vos L."/>
            <person name="Chen L."/>
            <person name="Duong T.A."/>
            <person name="Gao Y."/>
            <person name="Hammerbacher A."/>
            <person name="Kikkert J.R."/>
            <person name="Li Y."/>
            <person name="Li H."/>
            <person name="Li K."/>
            <person name="Li Q."/>
            <person name="Liu X."/>
            <person name="Ma X."/>
            <person name="Naidoo K."/>
            <person name="Pethybridge S.J."/>
            <person name="Sun J."/>
            <person name="Steenkamp E.T."/>
            <person name="van der Nest M.A."/>
            <person name="van Wyk S."/>
            <person name="Wingfield M.J."/>
            <person name="Xiong C."/>
            <person name="Yue Q."/>
            <person name="Zhang X."/>
        </authorList>
    </citation>
    <scope>NUCLEOTIDE SEQUENCE [LARGE SCALE GENOMIC DNA]</scope>
    <source>
        <strain evidence="3 4">BP6252</strain>
    </source>
</reference>
<dbReference type="PANTHER" id="PTHR35186">
    <property type="entry name" value="ANK_REP_REGION DOMAIN-CONTAINING PROTEIN"/>
    <property type="match status" value="1"/>
</dbReference>
<evidence type="ECO:0008006" key="5">
    <source>
        <dbReference type="Google" id="ProtNLM"/>
    </source>
</evidence>
<proteinExistence type="predicted"/>
<evidence type="ECO:0000256" key="2">
    <source>
        <dbReference type="SAM" id="SignalP"/>
    </source>
</evidence>
<evidence type="ECO:0000313" key="4">
    <source>
        <dbReference type="Proteomes" id="UP000256645"/>
    </source>
</evidence>
<accession>A0A3D8RUD0</accession>
<keyword evidence="4" id="KW-1185">Reference proteome</keyword>
<evidence type="ECO:0000313" key="3">
    <source>
        <dbReference type="EMBL" id="RDW77568.1"/>
    </source>
</evidence>
<keyword evidence="2" id="KW-0732">Signal</keyword>
<evidence type="ECO:0000256" key="1">
    <source>
        <dbReference type="SAM" id="MobiDB-lite"/>
    </source>
</evidence>
<protein>
    <recommendedName>
        <fullName evidence="5">Prion-inhibition and propagation HeLo domain-containing protein</fullName>
    </recommendedName>
</protein>
<dbReference type="Proteomes" id="UP000256645">
    <property type="component" value="Unassembled WGS sequence"/>
</dbReference>
<gene>
    <name evidence="3" type="ORF">BP6252_05621</name>
</gene>
<dbReference type="EMBL" id="PDLM01000005">
    <property type="protein sequence ID" value="RDW77568.1"/>
    <property type="molecule type" value="Genomic_DNA"/>
</dbReference>
<feature type="region of interest" description="Disordered" evidence="1">
    <location>
        <begin position="290"/>
        <end position="312"/>
    </location>
</feature>
<organism evidence="3 4">
    <name type="scientific">Coleophoma cylindrospora</name>
    <dbReference type="NCBI Taxonomy" id="1849047"/>
    <lineage>
        <taxon>Eukaryota</taxon>
        <taxon>Fungi</taxon>
        <taxon>Dikarya</taxon>
        <taxon>Ascomycota</taxon>
        <taxon>Pezizomycotina</taxon>
        <taxon>Leotiomycetes</taxon>
        <taxon>Helotiales</taxon>
        <taxon>Dermateaceae</taxon>
        <taxon>Coleophoma</taxon>
    </lineage>
</organism>
<dbReference type="PANTHER" id="PTHR35186:SF4">
    <property type="entry name" value="PRION-INHIBITION AND PROPAGATION HELO DOMAIN-CONTAINING PROTEIN"/>
    <property type="match status" value="1"/>
</dbReference>
<sequence>MLSGVEIAGLILGAFPLVISAAEHYREGFEPLSKWKRFRTDFIGFLDAIDIEKQLFEQVLERFLISADVPQEELQRFLTQPNHSGWERKDLVERLEARLGPSFPAYVSTIKTMNGLMKELEALLLIRDGEIEWASEGASKWDYQLKRIRLSFSKKGARTLLALETHNRKLRELLDSNDKLESVKATRKDTAWTNIFECIKVHAGHLHSAISNSWRCGCTSPHMTALRLQTCTTGEWSSQFHISFPDSRESPLYRKEAVVTINSGQQHMPHDKKQALHSPSIQDHTLRLRKDFGPRSSSQLPLPEHPNLRSSR</sequence>
<name>A0A3D8RUD0_9HELO</name>
<comment type="caution">
    <text evidence="3">The sequence shown here is derived from an EMBL/GenBank/DDBJ whole genome shotgun (WGS) entry which is preliminary data.</text>
</comment>
<feature type="chain" id="PRO_5017643735" description="Prion-inhibition and propagation HeLo domain-containing protein" evidence="2">
    <location>
        <begin position="22"/>
        <end position="312"/>
    </location>
</feature>